<accession>S3K617</accession>
<dbReference type="PROSITE" id="PS00723">
    <property type="entry name" value="POLYPRENYL_SYNTHASE_1"/>
    <property type="match status" value="1"/>
</dbReference>
<dbReference type="Gene3D" id="3.20.20.370">
    <property type="entry name" value="Glycoside hydrolase/deacetylase"/>
    <property type="match status" value="1"/>
</dbReference>
<dbReference type="Proteomes" id="UP000014541">
    <property type="component" value="Unassembled WGS sequence"/>
</dbReference>
<dbReference type="PROSITE" id="PS51677">
    <property type="entry name" value="NODB"/>
    <property type="match status" value="1"/>
</dbReference>
<dbReference type="eggNOG" id="COG0726">
    <property type="taxonomic scope" value="Bacteria"/>
</dbReference>
<dbReference type="OrthoDB" id="9806342at2"/>
<proteinExistence type="predicted"/>
<feature type="domain" description="NodB homology" evidence="2">
    <location>
        <begin position="576"/>
        <end position="779"/>
    </location>
</feature>
<evidence type="ECO:0000313" key="3">
    <source>
        <dbReference type="EMBL" id="EPF32431.1"/>
    </source>
</evidence>
<name>S3K617_TREMA</name>
<evidence type="ECO:0000256" key="1">
    <source>
        <dbReference type="SAM" id="SignalP"/>
    </source>
</evidence>
<keyword evidence="1" id="KW-0732">Signal</keyword>
<keyword evidence="4" id="KW-1185">Reference proteome</keyword>
<dbReference type="InterPro" id="IPR015943">
    <property type="entry name" value="WD40/YVTN_repeat-like_dom_sf"/>
</dbReference>
<dbReference type="GO" id="GO:0016810">
    <property type="term" value="F:hydrolase activity, acting on carbon-nitrogen (but not peptide) bonds"/>
    <property type="evidence" value="ECO:0007669"/>
    <property type="project" value="InterPro"/>
</dbReference>
<evidence type="ECO:0000313" key="4">
    <source>
        <dbReference type="Proteomes" id="UP000014541"/>
    </source>
</evidence>
<comment type="caution">
    <text evidence="3">The sequence shown here is derived from an EMBL/GenBank/DDBJ whole genome shotgun (WGS) entry which is preliminary data.</text>
</comment>
<dbReference type="HOGENOM" id="CLU_019935_0_0_12"/>
<dbReference type="Gene3D" id="2.130.10.10">
    <property type="entry name" value="YVTN repeat-like/Quinoprotein amine dehydrogenase"/>
    <property type="match status" value="1"/>
</dbReference>
<dbReference type="RefSeq" id="WP_016524728.1">
    <property type="nucleotide sequence ID" value="NZ_KE332518.1"/>
</dbReference>
<dbReference type="InterPro" id="IPR002509">
    <property type="entry name" value="NODB_dom"/>
</dbReference>
<dbReference type="EMBL" id="ATFF01000002">
    <property type="protein sequence ID" value="EPF32431.1"/>
    <property type="molecule type" value="Genomic_DNA"/>
</dbReference>
<dbReference type="SUPFAM" id="SSF88713">
    <property type="entry name" value="Glycoside hydrolase/deacetylase"/>
    <property type="match status" value="1"/>
</dbReference>
<dbReference type="InterPro" id="IPR011330">
    <property type="entry name" value="Glyco_hydro/deAcase_b/a-brl"/>
</dbReference>
<dbReference type="SUPFAM" id="SSF82171">
    <property type="entry name" value="DPP6 N-terminal domain-like"/>
    <property type="match status" value="1"/>
</dbReference>
<dbReference type="Pfam" id="PF01522">
    <property type="entry name" value="Polysacc_deac_1"/>
    <property type="match status" value="1"/>
</dbReference>
<evidence type="ECO:0000259" key="2">
    <source>
        <dbReference type="PROSITE" id="PS51677"/>
    </source>
</evidence>
<feature type="signal peptide" evidence="1">
    <location>
        <begin position="1"/>
        <end position="31"/>
    </location>
</feature>
<protein>
    <recommendedName>
        <fullName evidence="2">NodB homology domain-containing protein</fullName>
    </recommendedName>
</protein>
<dbReference type="STRING" id="1125699.HMPREF9194_00429"/>
<feature type="chain" id="PRO_5004511245" description="NodB homology domain-containing protein" evidence="1">
    <location>
        <begin position="32"/>
        <end position="786"/>
    </location>
</feature>
<reference evidence="3 4" key="1">
    <citation type="submission" date="2013-04" db="EMBL/GenBank/DDBJ databases">
        <title>The Genome Sequence of Treponema maltophilum ATCC 51939.</title>
        <authorList>
            <consortium name="The Broad Institute Genomics Platform"/>
            <person name="Earl A."/>
            <person name="Ward D."/>
            <person name="Feldgarden M."/>
            <person name="Gevers D."/>
            <person name="Leonetti C."/>
            <person name="Blanton J.M."/>
            <person name="Dewhirst F.E."/>
            <person name="Izard J."/>
            <person name="Walker B."/>
            <person name="Young S."/>
            <person name="Zeng Q."/>
            <person name="Gargeya S."/>
            <person name="Fitzgerald M."/>
            <person name="Haas B."/>
            <person name="Abouelleil A."/>
            <person name="Allen A.W."/>
            <person name="Alvarado L."/>
            <person name="Arachchi H.M."/>
            <person name="Berlin A.M."/>
            <person name="Chapman S.B."/>
            <person name="Gainer-Dewar J."/>
            <person name="Goldberg J."/>
            <person name="Griggs A."/>
            <person name="Gujja S."/>
            <person name="Hansen M."/>
            <person name="Howarth C."/>
            <person name="Imamovic A."/>
            <person name="Ireland A."/>
            <person name="Larimer J."/>
            <person name="McCowan C."/>
            <person name="Murphy C."/>
            <person name="Pearson M."/>
            <person name="Poon T.W."/>
            <person name="Priest M."/>
            <person name="Roberts A."/>
            <person name="Saif S."/>
            <person name="Shea T."/>
            <person name="Sisk P."/>
            <person name="Sykes S."/>
            <person name="Wortman J."/>
            <person name="Nusbaum C."/>
            <person name="Birren B."/>
        </authorList>
    </citation>
    <scope>NUCLEOTIDE SEQUENCE [LARGE SCALE GENOMIC DNA]</scope>
    <source>
        <strain evidence="3 4">ATCC 51939</strain>
    </source>
</reference>
<dbReference type="PATRIC" id="fig|1125699.3.peg.435"/>
<gene>
    <name evidence="3" type="ORF">HMPREF9194_00429</name>
</gene>
<dbReference type="InterPro" id="IPR033749">
    <property type="entry name" value="Polyprenyl_synt_CS"/>
</dbReference>
<sequence>MSRTCTIGLKAALRVLFAAFILHAIAVPACAQVVFENVDLNDADGLLFSAAIKSGPLSWKNLYSAKIDAAKQATAASQKAPELLTCFPQKLDSLQNGKFLQIGNADGVFIYTGSGTLNCVSSTSSLNPLPQNRARDNLMETAVSPDGNWICLFRKTDALSGSMVLASTKTGKEFVLAEKADFSFTDIPVRWSPDSEVLVYEKNKRLYFIEPKNAFDPAFAEEKFRTIGEGTISCISWATPKKLIYIQGDLIFSLFTNELYTRALYAAVLGTGKIAGRLPWRFDGENDLFWTDETGMRFVIVQAGKNIFYFDLEREDSSYDCAFLPVSGAASSFAVFWTAQNVTAPSSTNAGANVNASAAASANTVPIVWSEYFSEDGERKSGAYILKTLHMPAEAASASRFVRLSVPDGALKPQLSPDKKKIAFCADGSLFVYSPDTWETLASYSDEKVVSFAWRTSSSLYVGGNETVRAWNYSDGIKDVLFLSAAGDFSWGADGKTVTATVGAGTFAYDENSRTWRPIEGSVEHKRKYMNKKVRILFEQKNSIFYANFPVVRFLQGPSRNLPLFAANAQVKGPKGKVALAFDALNGKDSVPYILSALSSRGLGATFFINGEFMRRFPESVGAVCAKGHECASLFYTSVDLLSDDFIIDENFIRRGLARNEDEFYALTGKDLSLFWHAPYCRSSPLIRQAGKEAGYTFVDKIVCLSRGSGRQKDGAGDRQDGESVLLSSERIADICAELFDGAVVLLPCGPMGTCHGSAICDKLEVLISAISEAGYSIVPVSQLVY</sequence>
<dbReference type="GO" id="GO:0005975">
    <property type="term" value="P:carbohydrate metabolic process"/>
    <property type="evidence" value="ECO:0007669"/>
    <property type="project" value="InterPro"/>
</dbReference>
<organism evidence="3 4">
    <name type="scientific">Treponema maltophilum ATCC 51939</name>
    <dbReference type="NCBI Taxonomy" id="1125699"/>
    <lineage>
        <taxon>Bacteria</taxon>
        <taxon>Pseudomonadati</taxon>
        <taxon>Spirochaetota</taxon>
        <taxon>Spirochaetia</taxon>
        <taxon>Spirochaetales</taxon>
        <taxon>Treponemataceae</taxon>
        <taxon>Treponema</taxon>
    </lineage>
</organism>
<dbReference type="CDD" id="cd10917">
    <property type="entry name" value="CE4_NodB_like_6s_7s"/>
    <property type="match status" value="1"/>
</dbReference>
<dbReference type="AlphaFoldDB" id="S3K617"/>